<dbReference type="PANTHER" id="PTHR33681:SF4">
    <property type="entry name" value="OS12G0171100 PROTEIN"/>
    <property type="match status" value="1"/>
</dbReference>
<proteinExistence type="predicted"/>
<dbReference type="PANTHER" id="PTHR33681">
    <property type="entry name" value="BINDING PROTEIN, PUTATIVE, EXPRESSED-RELATED"/>
    <property type="match status" value="1"/>
</dbReference>
<feature type="region of interest" description="Disordered" evidence="1">
    <location>
        <begin position="1"/>
        <end position="20"/>
    </location>
</feature>
<evidence type="ECO:0000313" key="2">
    <source>
        <dbReference type="EMBL" id="GGZ29187.1"/>
    </source>
</evidence>
<name>A0A918URW5_9ACTN</name>
<protein>
    <recommendedName>
        <fullName evidence="4">Cinnamyl alcohol dehydrogenase</fullName>
    </recommendedName>
</protein>
<evidence type="ECO:0000256" key="1">
    <source>
        <dbReference type="SAM" id="MobiDB-lite"/>
    </source>
</evidence>
<dbReference type="AlphaFoldDB" id="A0A918URW5"/>
<evidence type="ECO:0008006" key="4">
    <source>
        <dbReference type="Google" id="ProtNLM"/>
    </source>
</evidence>
<keyword evidence="3" id="KW-1185">Reference proteome</keyword>
<dbReference type="PROSITE" id="PS51318">
    <property type="entry name" value="TAT"/>
    <property type="match status" value="1"/>
</dbReference>
<dbReference type="Proteomes" id="UP000630936">
    <property type="component" value="Unassembled WGS sequence"/>
</dbReference>
<accession>A0A918URW5</accession>
<dbReference type="InterPro" id="IPR006311">
    <property type="entry name" value="TAT_signal"/>
</dbReference>
<dbReference type="EMBL" id="BMWG01000005">
    <property type="protein sequence ID" value="GGZ29187.1"/>
    <property type="molecule type" value="Genomic_DNA"/>
</dbReference>
<reference evidence="2" key="1">
    <citation type="journal article" date="2014" name="Int. J. Syst. Evol. Microbiol.">
        <title>Complete genome sequence of Corynebacterium casei LMG S-19264T (=DSM 44701T), isolated from a smear-ripened cheese.</title>
        <authorList>
            <consortium name="US DOE Joint Genome Institute (JGI-PGF)"/>
            <person name="Walter F."/>
            <person name="Albersmeier A."/>
            <person name="Kalinowski J."/>
            <person name="Ruckert C."/>
        </authorList>
    </citation>
    <scope>NUCLEOTIDE SEQUENCE</scope>
    <source>
        <strain evidence="2">JCM 4988</strain>
    </source>
</reference>
<gene>
    <name evidence="2" type="ORF">GCM10010387_23150</name>
</gene>
<sequence>MVRPVQDEGGTQDKDSSMTLSRRTLLTGLGLTAGGVGLGLTHSTASAAADPTAGWTQTPFTFNVQKPHDLAVGDRYTHTADGEHHLWVYDTDKPHTPTSATDPRTEMRWHQEYTAGQHMWDGDVHLVAGTHGATFVQILRVQRPEGTPATDFMLNAYNEAGGTVKAYSGKVIKTGMYNKWFNVKIAHNATTGTVQVWFDNVLVHTDTDRGPATRHFKNGVYHHGTGRAESRFRNLTYWTR</sequence>
<comment type="caution">
    <text evidence="2">The sequence shown here is derived from an EMBL/GenBank/DDBJ whole genome shotgun (WGS) entry which is preliminary data.</text>
</comment>
<evidence type="ECO:0000313" key="3">
    <source>
        <dbReference type="Proteomes" id="UP000630936"/>
    </source>
</evidence>
<organism evidence="2 3">
    <name type="scientific">Streptomyces inusitatus</name>
    <dbReference type="NCBI Taxonomy" id="68221"/>
    <lineage>
        <taxon>Bacteria</taxon>
        <taxon>Bacillati</taxon>
        <taxon>Actinomycetota</taxon>
        <taxon>Actinomycetes</taxon>
        <taxon>Kitasatosporales</taxon>
        <taxon>Streptomycetaceae</taxon>
        <taxon>Streptomyces</taxon>
    </lineage>
</organism>
<reference evidence="2" key="2">
    <citation type="submission" date="2020-09" db="EMBL/GenBank/DDBJ databases">
        <authorList>
            <person name="Sun Q."/>
            <person name="Ohkuma M."/>
        </authorList>
    </citation>
    <scope>NUCLEOTIDE SEQUENCE</scope>
    <source>
        <strain evidence="2">JCM 4988</strain>
    </source>
</reference>